<feature type="transmembrane region" description="Helical" evidence="4">
    <location>
        <begin position="988"/>
        <end position="1010"/>
    </location>
</feature>
<dbReference type="GO" id="GO:0006508">
    <property type="term" value="P:proteolysis"/>
    <property type="evidence" value="ECO:0007669"/>
    <property type="project" value="InterPro"/>
</dbReference>
<accession>A0A1Q9EQ68</accession>
<feature type="transmembrane region" description="Helical" evidence="4">
    <location>
        <begin position="1330"/>
        <end position="1351"/>
    </location>
</feature>
<dbReference type="EMBL" id="LSRX01000094">
    <property type="protein sequence ID" value="OLQ09579.1"/>
    <property type="molecule type" value="Genomic_DNA"/>
</dbReference>
<dbReference type="GO" id="GO:0005576">
    <property type="term" value="C:extracellular region"/>
    <property type="evidence" value="ECO:0007669"/>
    <property type="project" value="InterPro"/>
</dbReference>
<keyword evidence="4" id="KW-0812">Transmembrane</keyword>
<keyword evidence="4" id="KW-1133">Transmembrane helix</keyword>
<evidence type="ECO:0000256" key="1">
    <source>
        <dbReference type="ARBA" id="ARBA00022737"/>
    </source>
</evidence>
<evidence type="ECO:0000259" key="5">
    <source>
        <dbReference type="SMART" id="SM00223"/>
    </source>
</evidence>
<dbReference type="SUPFAM" id="SSF57414">
    <property type="entry name" value="Hairpin loop containing domain-like"/>
    <property type="match status" value="2"/>
</dbReference>
<dbReference type="InterPro" id="IPR000177">
    <property type="entry name" value="Apple"/>
</dbReference>
<keyword evidence="3" id="KW-0175">Coiled coil</keyword>
<name>A0A1Q9EQ68_SYMMI</name>
<comment type="caution">
    <text evidence="6">The sequence shown here is derived from an EMBL/GenBank/DDBJ whole genome shotgun (WGS) entry which is preliminary data.</text>
</comment>
<keyword evidence="7" id="KW-1185">Reference proteome</keyword>
<feature type="coiled-coil region" evidence="3">
    <location>
        <begin position="629"/>
        <end position="663"/>
    </location>
</feature>
<sequence>MFYASGPAEKVIYNWSNFPGWDFRVHLPNLYAVDWDGDGMLEAVSVPIFGNGLTLHSQGHCVGACNGGICDGGRCVCSMSRALDDLALGPGPAAEGARAEMIEEPSRRLDVSPTLRAVNDAKLAALSGVMALLATLSQILLAVLLANMLGSRIPIQDMCFKAGQGVVVTTATIHMVRPRAHVTVHLEGTGRPWLDTKPTSSVALKAVVLDPCSLLLLDQEGNTLPEGSSTSCGWLRLPPDQAIRFSGFQFCPSWVLAAGCFASFVAMSVRSHLHSGMVLLLLLLGSLCFYLARIHRMSWTARNTLLRKCLRKFRQQLRQKQPEPRPTARGLIQDRDMYYVCHNIVMPLTEEVQLSYAEVAGSHRAEYFVSHYWGTPFARKHAAATGADQLGQWQIAYWICTFALNQRDLDAEMGSGFGWQYSSFYLALTSGIKGTATILDADVKALQRSWCLFELFHSFKLSARTPGFRLLFCAESGVLNYGSCSVDVAMAISEKLMTLRLEDAQASVPADKKTIDELISQEPGGFRAVNSSLKKRISEVLRATEAQLKLELGRLSAGLDQSTTRVSSIPYASYGGSAVVATPGIAGVAMAPAQAVAAQAQQAAAAPAPSAAPLQSCATMIVPPQGERYPDQDKELERLRRDLRKAEEKINFFRNQVITLQQQVAASSSPIMAAQHATALPEELARLRQVMLGALRFLSLVVASILYKDSTPTHIYTGKGVVVEEAPKGGYVESAEGSIVAAILGRCHEGGACWLLDGYNVTEVVNPLATSGPKVCPAGSSEPVKVMPNVVNSVLAPTVAPTKVDVPTSAPSVDTPTAAAKAAKKNIACPVDAPTVVPVDTPTEAPAKVDAPTLAPADTPTVAPVKVDAPTLAPADTPTVAPVKVDAPTLAPVDTPTVAPIKVDMPTLPPVVVPTVAPVKAGAAAKASTGLAPAKDAPDEPEIIVSAKEAFTNSAGEHAVGAVPGSVGQVALDPLTSHNKNHFSDLDVTTLTVLMLLAFVCVVVNCYCCMTRGPIGRKRQARRAAAAADIEEAPAPASPIVSSAVQMAPVTSQQVYYSGQPVYYQTPSAAVYTVPSAVTYQTVPQADQAGLQQPFLPGLGEITGIATVAAVRRPAGRSPHLPWQEESVPQATIYVPSIETFLLALAAVSAVQLKATPGFLAVASLKSRQAMIRGACILLALRGAAAEQVTMPSCATKGVAYSTDRDTANALPNGAYVTDSVQCQTSCKTMQDCTHFTWKEDSFPGGACFLFTELGHEEPAEKSISGPKVCVENDKEVTPTLLPVPEAVLTPVTEPPVKKVDDTGAAPAEVLGAGAGADITTSGNGGNHMVYGLVGGIAGAMAVAGGAYYFMSGGKKKSKKSKRGVGVDKEQAPMIEEAPAQPAPSSSVAVTPGFEQYQGVSMYPMMGQQAHMTPVPQYYQQVPNYQPMYYQYPAAQASKKWDWLLRRCIEQYPEEEAFERSFGRCLKGVAHAGEFAKGGTMLALPRCLPRACNQTHISHISGSNHMQRLVHAGRPKQADTSGVPSVPSCAKICVAYSEDRDTARSLPNGAYLADAKMCQQSCEVMPDCTHFTWKEDSFPGGACYLFKELGKEEPDAKAISGPKACVSSADSKVAQDMPTLPPLAVITPTVKPVAIEGTDATGGDDHETLGAAPATTPGGSNMMTNALAGGAVAALGIGGVAYYFLAGGKKSKSKKKSKRGVGVERAAEAMIVDEEAPAPAAPAPATGFEQYQGMLHPMGPQGPMTPVPQFYQQVPAYQPAATYTYQYPGVQVASPAPIA</sequence>
<evidence type="ECO:0000256" key="3">
    <source>
        <dbReference type="SAM" id="Coils"/>
    </source>
</evidence>
<dbReference type="InterPro" id="IPR003609">
    <property type="entry name" value="Pan_app"/>
</dbReference>
<dbReference type="Proteomes" id="UP000186817">
    <property type="component" value="Unassembled WGS sequence"/>
</dbReference>
<reference evidence="6 7" key="1">
    <citation type="submission" date="2016-02" db="EMBL/GenBank/DDBJ databases">
        <title>Genome analysis of coral dinoflagellate symbionts highlights evolutionary adaptations to a symbiotic lifestyle.</title>
        <authorList>
            <person name="Aranda M."/>
            <person name="Li Y."/>
            <person name="Liew Y.J."/>
            <person name="Baumgarten S."/>
            <person name="Simakov O."/>
            <person name="Wilson M."/>
            <person name="Piel J."/>
            <person name="Ashoor H."/>
            <person name="Bougouffa S."/>
            <person name="Bajic V.B."/>
            <person name="Ryu T."/>
            <person name="Ravasi T."/>
            <person name="Bayer T."/>
            <person name="Micklem G."/>
            <person name="Kim H."/>
            <person name="Bhak J."/>
            <person name="Lajeunesse T.C."/>
            <person name="Voolstra C.R."/>
        </authorList>
    </citation>
    <scope>NUCLEOTIDE SEQUENCE [LARGE SCALE GENOMIC DNA]</scope>
    <source>
        <strain evidence="6 7">CCMP2467</strain>
    </source>
</reference>
<dbReference type="SMART" id="SM00223">
    <property type="entry name" value="APPLE"/>
    <property type="match status" value="2"/>
</dbReference>
<feature type="transmembrane region" description="Helical" evidence="4">
    <location>
        <begin position="273"/>
        <end position="292"/>
    </location>
</feature>
<dbReference type="Gene3D" id="3.50.4.10">
    <property type="entry name" value="Hepatocyte Growth Factor"/>
    <property type="match status" value="2"/>
</dbReference>
<dbReference type="Pfam" id="PF14295">
    <property type="entry name" value="PAN_4"/>
    <property type="match status" value="1"/>
</dbReference>
<feature type="transmembrane region" description="Helical" evidence="4">
    <location>
        <begin position="123"/>
        <end position="146"/>
    </location>
</feature>
<feature type="domain" description="Apple" evidence="5">
    <location>
        <begin position="1529"/>
        <end position="1605"/>
    </location>
</feature>
<feature type="domain" description="Apple" evidence="5">
    <location>
        <begin position="1194"/>
        <end position="1270"/>
    </location>
</feature>
<keyword evidence="1" id="KW-0677">Repeat</keyword>
<protein>
    <recommendedName>
        <fullName evidence="5">Apple domain-containing protein</fullName>
    </recommendedName>
</protein>
<keyword evidence="4" id="KW-0472">Membrane</keyword>
<dbReference type="OrthoDB" id="429488at2759"/>
<evidence type="ECO:0000313" key="6">
    <source>
        <dbReference type="EMBL" id="OLQ09579.1"/>
    </source>
</evidence>
<organism evidence="6 7">
    <name type="scientific">Symbiodinium microadriaticum</name>
    <name type="common">Dinoflagellate</name>
    <name type="synonym">Zooxanthella microadriatica</name>
    <dbReference type="NCBI Taxonomy" id="2951"/>
    <lineage>
        <taxon>Eukaryota</taxon>
        <taxon>Sar</taxon>
        <taxon>Alveolata</taxon>
        <taxon>Dinophyceae</taxon>
        <taxon>Suessiales</taxon>
        <taxon>Symbiodiniaceae</taxon>
        <taxon>Symbiodinium</taxon>
    </lineage>
</organism>
<feature type="transmembrane region" description="Helical" evidence="4">
    <location>
        <begin position="245"/>
        <end position="267"/>
    </location>
</feature>
<evidence type="ECO:0000313" key="7">
    <source>
        <dbReference type="Proteomes" id="UP000186817"/>
    </source>
</evidence>
<keyword evidence="2" id="KW-1015">Disulfide bond</keyword>
<evidence type="ECO:0000256" key="4">
    <source>
        <dbReference type="SAM" id="Phobius"/>
    </source>
</evidence>
<proteinExistence type="predicted"/>
<evidence type="ECO:0000256" key="2">
    <source>
        <dbReference type="ARBA" id="ARBA00023157"/>
    </source>
</evidence>
<feature type="transmembrane region" description="Helical" evidence="4">
    <location>
        <begin position="1666"/>
        <end position="1686"/>
    </location>
</feature>
<dbReference type="Pfam" id="PF00024">
    <property type="entry name" value="PAN_1"/>
    <property type="match status" value="1"/>
</dbReference>
<gene>
    <name evidence="6" type="ORF">AK812_SmicGene6780</name>
</gene>